<keyword evidence="1" id="KW-0805">Transcription regulation</keyword>
<evidence type="ECO:0000313" key="7">
    <source>
        <dbReference type="EMBL" id="GAA0606471.1"/>
    </source>
</evidence>
<protein>
    <submittedName>
        <fullName evidence="7">Helix-turn-helix domain-containing protein</fullName>
    </submittedName>
</protein>
<dbReference type="Gene3D" id="3.30.450.40">
    <property type="match status" value="2"/>
</dbReference>
<sequence>MDKSAADRKRKAKPSLEGVAAADRALTLLSAFRKGDTAVSLAELAERTGLVKSTIMRLAISLEEHGYLAHMPDGSYRLDAELLRLGALYQQSFRLEAHVMPVLEALVARTGESAAFYIRRGEHRLCLFRADSPHPLRMHVRQGDMLPMDNAGIAQVLRAFGAVPVPACAATLELPVFTSGVTDPHTAAMAMPVFGPGERFAGALSISGPVTRLTAEAAEAASGTLWQAAQDLTGALGGEPPEGPALQALSRPPGPAAVPKPLLDEPAQASAGGGARRRAAR</sequence>
<evidence type="ECO:0000256" key="3">
    <source>
        <dbReference type="ARBA" id="ARBA00023163"/>
    </source>
</evidence>
<dbReference type="PROSITE" id="PS51077">
    <property type="entry name" value="HTH_ICLR"/>
    <property type="match status" value="1"/>
</dbReference>
<evidence type="ECO:0000256" key="2">
    <source>
        <dbReference type="ARBA" id="ARBA00023125"/>
    </source>
</evidence>
<dbReference type="InterPro" id="IPR005471">
    <property type="entry name" value="Tscrpt_reg_IclR_N"/>
</dbReference>
<evidence type="ECO:0000259" key="5">
    <source>
        <dbReference type="PROSITE" id="PS51077"/>
    </source>
</evidence>
<dbReference type="InterPro" id="IPR014757">
    <property type="entry name" value="Tscrpt_reg_IclR_C"/>
</dbReference>
<dbReference type="Gene3D" id="1.10.10.10">
    <property type="entry name" value="Winged helix-like DNA-binding domain superfamily/Winged helix DNA-binding domain"/>
    <property type="match status" value="1"/>
</dbReference>
<evidence type="ECO:0000313" key="8">
    <source>
        <dbReference type="Proteomes" id="UP001501588"/>
    </source>
</evidence>
<dbReference type="RefSeq" id="WP_343898140.1">
    <property type="nucleotide sequence ID" value="NZ_BAAAFZ010000112.1"/>
</dbReference>
<dbReference type="SUPFAM" id="SSF46785">
    <property type="entry name" value="Winged helix' DNA-binding domain"/>
    <property type="match status" value="1"/>
</dbReference>
<dbReference type="InterPro" id="IPR029016">
    <property type="entry name" value="GAF-like_dom_sf"/>
</dbReference>
<gene>
    <name evidence="7" type="ORF">GCM10009416_49510</name>
</gene>
<dbReference type="PANTHER" id="PTHR30136">
    <property type="entry name" value="HELIX-TURN-HELIX TRANSCRIPTIONAL REGULATOR, ICLR FAMILY"/>
    <property type="match status" value="1"/>
</dbReference>
<dbReference type="InterPro" id="IPR036388">
    <property type="entry name" value="WH-like_DNA-bd_sf"/>
</dbReference>
<keyword evidence="3" id="KW-0804">Transcription</keyword>
<evidence type="ECO:0000256" key="4">
    <source>
        <dbReference type="SAM" id="MobiDB-lite"/>
    </source>
</evidence>
<dbReference type="InterPro" id="IPR036390">
    <property type="entry name" value="WH_DNA-bd_sf"/>
</dbReference>
<dbReference type="Proteomes" id="UP001501588">
    <property type="component" value="Unassembled WGS sequence"/>
</dbReference>
<dbReference type="InterPro" id="IPR050707">
    <property type="entry name" value="HTH_MetabolicPath_Reg"/>
</dbReference>
<feature type="region of interest" description="Disordered" evidence="4">
    <location>
        <begin position="233"/>
        <end position="281"/>
    </location>
</feature>
<proteinExistence type="predicted"/>
<accession>A0ABP3RFX1</accession>
<feature type="domain" description="HTH iclR-type" evidence="5">
    <location>
        <begin position="19"/>
        <end position="80"/>
    </location>
</feature>
<feature type="domain" description="IclR-ED" evidence="6">
    <location>
        <begin position="81"/>
        <end position="238"/>
    </location>
</feature>
<reference evidence="8" key="1">
    <citation type="journal article" date="2019" name="Int. J. Syst. Evol. Microbiol.">
        <title>The Global Catalogue of Microorganisms (GCM) 10K type strain sequencing project: providing services to taxonomists for standard genome sequencing and annotation.</title>
        <authorList>
            <consortium name="The Broad Institute Genomics Platform"/>
            <consortium name="The Broad Institute Genome Sequencing Center for Infectious Disease"/>
            <person name="Wu L."/>
            <person name="Ma J."/>
        </authorList>
    </citation>
    <scope>NUCLEOTIDE SEQUENCE [LARGE SCALE GENOMIC DNA]</scope>
    <source>
        <strain evidence="8">JCM 9933</strain>
    </source>
</reference>
<dbReference type="SUPFAM" id="SSF55781">
    <property type="entry name" value="GAF domain-like"/>
    <property type="match status" value="1"/>
</dbReference>
<organism evidence="7 8">
    <name type="scientific">Craurococcus roseus</name>
    <dbReference type="NCBI Taxonomy" id="77585"/>
    <lineage>
        <taxon>Bacteria</taxon>
        <taxon>Pseudomonadati</taxon>
        <taxon>Pseudomonadota</taxon>
        <taxon>Alphaproteobacteria</taxon>
        <taxon>Acetobacterales</taxon>
        <taxon>Acetobacteraceae</taxon>
        <taxon>Craurococcus</taxon>
    </lineage>
</organism>
<evidence type="ECO:0000256" key="1">
    <source>
        <dbReference type="ARBA" id="ARBA00023015"/>
    </source>
</evidence>
<dbReference type="PROSITE" id="PS51078">
    <property type="entry name" value="ICLR_ED"/>
    <property type="match status" value="1"/>
</dbReference>
<name>A0ABP3RFX1_9PROT</name>
<dbReference type="EMBL" id="BAAAFZ010000112">
    <property type="protein sequence ID" value="GAA0606471.1"/>
    <property type="molecule type" value="Genomic_DNA"/>
</dbReference>
<evidence type="ECO:0000259" key="6">
    <source>
        <dbReference type="PROSITE" id="PS51078"/>
    </source>
</evidence>
<keyword evidence="2" id="KW-0238">DNA-binding</keyword>
<dbReference type="Pfam" id="PF09339">
    <property type="entry name" value="HTH_IclR"/>
    <property type="match status" value="1"/>
</dbReference>
<comment type="caution">
    <text evidence="7">The sequence shown here is derived from an EMBL/GenBank/DDBJ whole genome shotgun (WGS) entry which is preliminary data.</text>
</comment>
<dbReference type="SMART" id="SM00346">
    <property type="entry name" value="HTH_ICLR"/>
    <property type="match status" value="1"/>
</dbReference>
<dbReference type="PANTHER" id="PTHR30136:SF39">
    <property type="entry name" value="TRANSCRIPTIONAL REGULATORY PROTEIN"/>
    <property type="match status" value="1"/>
</dbReference>
<keyword evidence="8" id="KW-1185">Reference proteome</keyword>